<organism evidence="5">
    <name type="scientific">bioreactor metagenome</name>
    <dbReference type="NCBI Taxonomy" id="1076179"/>
    <lineage>
        <taxon>unclassified sequences</taxon>
        <taxon>metagenomes</taxon>
        <taxon>ecological metagenomes</taxon>
    </lineage>
</organism>
<dbReference type="SUPFAM" id="SSF64288">
    <property type="entry name" value="Chorismate lyase-like"/>
    <property type="match status" value="1"/>
</dbReference>
<dbReference type="GO" id="GO:0003677">
    <property type="term" value="F:DNA binding"/>
    <property type="evidence" value="ECO:0007669"/>
    <property type="project" value="UniProtKB-KW"/>
</dbReference>
<dbReference type="SMART" id="SM00866">
    <property type="entry name" value="UTRA"/>
    <property type="match status" value="1"/>
</dbReference>
<dbReference type="PRINTS" id="PR00035">
    <property type="entry name" value="HTHGNTR"/>
</dbReference>
<accession>A0A644YQG8</accession>
<keyword evidence="2" id="KW-0238">DNA-binding</keyword>
<dbReference type="InterPro" id="IPR036388">
    <property type="entry name" value="WH-like_DNA-bd_sf"/>
</dbReference>
<dbReference type="CDD" id="cd07377">
    <property type="entry name" value="WHTH_GntR"/>
    <property type="match status" value="1"/>
</dbReference>
<sequence length="259" mass="29288">MAKYPKYLQIIEHYINEIKIGSLKNGEQIPNEIDLCTVFDTSRMTINKAMTELSVKGYIKRIPGKGSFVSNEYEQKISKPFLKTSDSFTNDIILAGLTPRTELIDYRILKGKDLPEAAAALQIDADGYIHFFVRKRFGNDKLLALSYSYINYDILPVIDIKALDGSLNDYINKLGINRSHGFTEISACLPDDYQAKIIGTAHIALLKQTIGWNVNDVPFEITHHYYIGEAYSIKQGVVMVYDKDGSHHKELLTSSNINQ</sequence>
<dbReference type="GO" id="GO:0045892">
    <property type="term" value="P:negative regulation of DNA-templated transcription"/>
    <property type="evidence" value="ECO:0007669"/>
    <property type="project" value="TreeGrafter"/>
</dbReference>
<dbReference type="AlphaFoldDB" id="A0A644YQG8"/>
<dbReference type="InterPro" id="IPR011663">
    <property type="entry name" value="UTRA"/>
</dbReference>
<dbReference type="Pfam" id="PF07702">
    <property type="entry name" value="UTRA"/>
    <property type="match status" value="1"/>
</dbReference>
<protein>
    <submittedName>
        <fullName evidence="5">HTH-type transcriptional repressor YvoA</fullName>
    </submittedName>
</protein>
<evidence type="ECO:0000256" key="3">
    <source>
        <dbReference type="ARBA" id="ARBA00023163"/>
    </source>
</evidence>
<dbReference type="GO" id="GO:0003700">
    <property type="term" value="F:DNA-binding transcription factor activity"/>
    <property type="evidence" value="ECO:0007669"/>
    <property type="project" value="InterPro"/>
</dbReference>
<dbReference type="InterPro" id="IPR036390">
    <property type="entry name" value="WH_DNA-bd_sf"/>
</dbReference>
<dbReference type="SMART" id="SM00345">
    <property type="entry name" value="HTH_GNTR"/>
    <property type="match status" value="1"/>
</dbReference>
<dbReference type="Pfam" id="PF00392">
    <property type="entry name" value="GntR"/>
    <property type="match status" value="1"/>
</dbReference>
<dbReference type="InterPro" id="IPR028978">
    <property type="entry name" value="Chorismate_lyase_/UTRA_dom_sf"/>
</dbReference>
<keyword evidence="3" id="KW-0804">Transcription</keyword>
<dbReference type="Gene3D" id="3.40.1410.10">
    <property type="entry name" value="Chorismate lyase-like"/>
    <property type="match status" value="1"/>
</dbReference>
<dbReference type="PANTHER" id="PTHR44846:SF1">
    <property type="entry name" value="MANNOSYL-D-GLYCERATE TRANSPORT_METABOLISM SYSTEM REPRESSOR MNGR-RELATED"/>
    <property type="match status" value="1"/>
</dbReference>
<comment type="caution">
    <text evidence="5">The sequence shown here is derived from an EMBL/GenBank/DDBJ whole genome shotgun (WGS) entry which is preliminary data.</text>
</comment>
<feature type="domain" description="HTH gntR-type" evidence="4">
    <location>
        <begin position="4"/>
        <end position="72"/>
    </location>
</feature>
<gene>
    <name evidence="5" type="primary">yvoA_16</name>
    <name evidence="5" type="ORF">SDC9_74876</name>
</gene>
<evidence type="ECO:0000313" key="5">
    <source>
        <dbReference type="EMBL" id="MPM28354.1"/>
    </source>
</evidence>
<evidence type="ECO:0000256" key="1">
    <source>
        <dbReference type="ARBA" id="ARBA00023015"/>
    </source>
</evidence>
<dbReference type="InterPro" id="IPR050679">
    <property type="entry name" value="Bact_HTH_transcr_reg"/>
</dbReference>
<keyword evidence="1" id="KW-0805">Transcription regulation</keyword>
<evidence type="ECO:0000256" key="2">
    <source>
        <dbReference type="ARBA" id="ARBA00023125"/>
    </source>
</evidence>
<name>A0A644YQG8_9ZZZZ</name>
<dbReference type="SUPFAM" id="SSF46785">
    <property type="entry name" value="Winged helix' DNA-binding domain"/>
    <property type="match status" value="1"/>
</dbReference>
<reference evidence="5" key="1">
    <citation type="submission" date="2019-08" db="EMBL/GenBank/DDBJ databases">
        <authorList>
            <person name="Kucharzyk K."/>
            <person name="Murdoch R.W."/>
            <person name="Higgins S."/>
            <person name="Loffler F."/>
        </authorList>
    </citation>
    <scope>NUCLEOTIDE SEQUENCE</scope>
</reference>
<proteinExistence type="predicted"/>
<dbReference type="Gene3D" id="1.10.10.10">
    <property type="entry name" value="Winged helix-like DNA-binding domain superfamily/Winged helix DNA-binding domain"/>
    <property type="match status" value="1"/>
</dbReference>
<dbReference type="EMBL" id="VSSQ01005231">
    <property type="protein sequence ID" value="MPM28354.1"/>
    <property type="molecule type" value="Genomic_DNA"/>
</dbReference>
<dbReference type="InterPro" id="IPR000524">
    <property type="entry name" value="Tscrpt_reg_HTH_GntR"/>
</dbReference>
<evidence type="ECO:0000259" key="4">
    <source>
        <dbReference type="PROSITE" id="PS50949"/>
    </source>
</evidence>
<dbReference type="PROSITE" id="PS50949">
    <property type="entry name" value="HTH_GNTR"/>
    <property type="match status" value="1"/>
</dbReference>
<dbReference type="PANTHER" id="PTHR44846">
    <property type="entry name" value="MANNOSYL-D-GLYCERATE TRANSPORT/METABOLISM SYSTEM REPRESSOR MNGR-RELATED"/>
    <property type="match status" value="1"/>
</dbReference>